<dbReference type="EMBL" id="MU865399">
    <property type="protein sequence ID" value="KAK4224215.1"/>
    <property type="molecule type" value="Genomic_DNA"/>
</dbReference>
<keyword evidence="2" id="KW-1185">Reference proteome</keyword>
<evidence type="ECO:0000313" key="2">
    <source>
        <dbReference type="Proteomes" id="UP001301958"/>
    </source>
</evidence>
<dbReference type="PANTHER" id="PTHR21310">
    <property type="entry name" value="AMINOGLYCOSIDE PHOSPHOTRANSFERASE-RELATED-RELATED"/>
    <property type="match status" value="1"/>
</dbReference>
<evidence type="ECO:0000313" key="1">
    <source>
        <dbReference type="EMBL" id="KAK4224215.1"/>
    </source>
</evidence>
<accession>A0AAN7BJ29</accession>
<name>A0AAN7BJ29_9PEZI</name>
<dbReference type="AlphaFoldDB" id="A0AAN7BJ29"/>
<reference evidence="1" key="2">
    <citation type="submission" date="2023-05" db="EMBL/GenBank/DDBJ databases">
        <authorList>
            <consortium name="Lawrence Berkeley National Laboratory"/>
            <person name="Steindorff A."/>
            <person name="Hensen N."/>
            <person name="Bonometti L."/>
            <person name="Westerberg I."/>
            <person name="Brannstrom I.O."/>
            <person name="Guillou S."/>
            <person name="Cros-Aarteil S."/>
            <person name="Calhoun S."/>
            <person name="Haridas S."/>
            <person name="Kuo A."/>
            <person name="Mondo S."/>
            <person name="Pangilinan J."/>
            <person name="Riley R."/>
            <person name="Labutti K."/>
            <person name="Andreopoulos B."/>
            <person name="Lipzen A."/>
            <person name="Chen C."/>
            <person name="Yanf M."/>
            <person name="Daum C."/>
            <person name="Ng V."/>
            <person name="Clum A."/>
            <person name="Ohm R."/>
            <person name="Martin F."/>
            <person name="Silar P."/>
            <person name="Natvig D."/>
            <person name="Lalanne C."/>
            <person name="Gautier V."/>
            <person name="Ament-Velasquez S.L."/>
            <person name="Kruys A."/>
            <person name="Hutchinson M.I."/>
            <person name="Powell A.J."/>
            <person name="Barry K."/>
            <person name="Miller A.N."/>
            <person name="Grigoriev I.V."/>
            <person name="Debuchy R."/>
            <person name="Gladieux P."/>
            <person name="Thoren M.H."/>
            <person name="Johannesson H."/>
        </authorList>
    </citation>
    <scope>NUCLEOTIDE SEQUENCE</scope>
    <source>
        <strain evidence="1">CBS 990.96</strain>
    </source>
</reference>
<dbReference type="InterPro" id="IPR051678">
    <property type="entry name" value="AGP_Transferase"/>
</dbReference>
<dbReference type="PANTHER" id="PTHR21310:SF15">
    <property type="entry name" value="AMINOGLYCOSIDE PHOSPHOTRANSFERASE DOMAIN-CONTAINING PROTEIN"/>
    <property type="match status" value="1"/>
</dbReference>
<protein>
    <submittedName>
        <fullName evidence="1">Kinase-like domain protein</fullName>
    </submittedName>
</protein>
<dbReference type="InterPro" id="IPR011009">
    <property type="entry name" value="Kinase-like_dom_sf"/>
</dbReference>
<proteinExistence type="predicted"/>
<keyword evidence="1" id="KW-0808">Transferase</keyword>
<reference evidence="1" key="1">
    <citation type="journal article" date="2023" name="Mol. Phylogenet. Evol.">
        <title>Genome-scale phylogeny and comparative genomics of the fungal order Sordariales.</title>
        <authorList>
            <person name="Hensen N."/>
            <person name="Bonometti L."/>
            <person name="Westerberg I."/>
            <person name="Brannstrom I.O."/>
            <person name="Guillou S."/>
            <person name="Cros-Aarteil S."/>
            <person name="Calhoun S."/>
            <person name="Haridas S."/>
            <person name="Kuo A."/>
            <person name="Mondo S."/>
            <person name="Pangilinan J."/>
            <person name="Riley R."/>
            <person name="LaButti K."/>
            <person name="Andreopoulos B."/>
            <person name="Lipzen A."/>
            <person name="Chen C."/>
            <person name="Yan M."/>
            <person name="Daum C."/>
            <person name="Ng V."/>
            <person name="Clum A."/>
            <person name="Steindorff A."/>
            <person name="Ohm R.A."/>
            <person name="Martin F."/>
            <person name="Silar P."/>
            <person name="Natvig D.O."/>
            <person name="Lalanne C."/>
            <person name="Gautier V."/>
            <person name="Ament-Velasquez S.L."/>
            <person name="Kruys A."/>
            <person name="Hutchinson M.I."/>
            <person name="Powell A.J."/>
            <person name="Barry K."/>
            <person name="Miller A.N."/>
            <person name="Grigoriev I.V."/>
            <person name="Debuchy R."/>
            <person name="Gladieux P."/>
            <person name="Hiltunen Thoren M."/>
            <person name="Johannesson H."/>
        </authorList>
    </citation>
    <scope>NUCLEOTIDE SEQUENCE</scope>
    <source>
        <strain evidence="1">CBS 990.96</strain>
    </source>
</reference>
<comment type="caution">
    <text evidence="1">The sequence shown here is derived from an EMBL/GenBank/DDBJ whole genome shotgun (WGS) entry which is preliminary data.</text>
</comment>
<gene>
    <name evidence="1" type="ORF">QBC38DRAFT_538595</name>
</gene>
<sequence>MAPPTNADLNAKREQQYISITPERKYYRCGNTWMKRSLRPIEWQQHDGYIHVPMLNTQRVLNEGACLKYLAERSNIPLPKLYACFEDDGAACLVTEYVEGVGMNELNKEQQQLVTKELKKYLATLKTLRSDLWGGPDASVLPPYRVMRRSNGRVWRMRPRKEYSLVFCHNDLSANNYGGFFPPEFERKFYTRPGPSIALAGEVDDVDMLVTMIEQERL</sequence>
<dbReference type="GO" id="GO:0016301">
    <property type="term" value="F:kinase activity"/>
    <property type="evidence" value="ECO:0007669"/>
    <property type="project" value="UniProtKB-KW"/>
</dbReference>
<keyword evidence="1" id="KW-0418">Kinase</keyword>
<organism evidence="1 2">
    <name type="scientific">Podospora fimiseda</name>
    <dbReference type="NCBI Taxonomy" id="252190"/>
    <lineage>
        <taxon>Eukaryota</taxon>
        <taxon>Fungi</taxon>
        <taxon>Dikarya</taxon>
        <taxon>Ascomycota</taxon>
        <taxon>Pezizomycotina</taxon>
        <taxon>Sordariomycetes</taxon>
        <taxon>Sordariomycetidae</taxon>
        <taxon>Sordariales</taxon>
        <taxon>Podosporaceae</taxon>
        <taxon>Podospora</taxon>
    </lineage>
</organism>
<dbReference type="Proteomes" id="UP001301958">
    <property type="component" value="Unassembled WGS sequence"/>
</dbReference>
<dbReference type="SUPFAM" id="SSF56112">
    <property type="entry name" value="Protein kinase-like (PK-like)"/>
    <property type="match status" value="1"/>
</dbReference>